<sequence length="133" mass="14271">MTDKTLVLNICGAPYASLAPLSALRFAKAALATGHKIQRVFFYQEGVTLANGLSCPPQDEINLTKEWQKLAAEHQVELAVCVAAALKRGIIDAKEAARYGLEQHNLAEGFVLTGLGQLVDGMANADRTVTFNS</sequence>
<protein>
    <submittedName>
        <fullName evidence="5">Sulfurtransferase TusD</fullName>
    </submittedName>
</protein>
<dbReference type="InterPro" id="IPR027396">
    <property type="entry name" value="DsrEFH-like"/>
</dbReference>
<evidence type="ECO:0000256" key="3">
    <source>
        <dbReference type="ARBA" id="ARBA00022490"/>
    </source>
</evidence>
<dbReference type="Pfam" id="PF02635">
    <property type="entry name" value="DsrE"/>
    <property type="match status" value="1"/>
</dbReference>
<keyword evidence="3" id="KW-0963">Cytoplasm</keyword>
<keyword evidence="4" id="KW-0808">Transferase</keyword>
<comment type="subcellular location">
    <subcellularLocation>
        <location evidence="1">Cytoplasm</location>
    </subcellularLocation>
</comment>
<evidence type="ECO:0000256" key="2">
    <source>
        <dbReference type="ARBA" id="ARBA00007067"/>
    </source>
</evidence>
<accession>A0ABQ5ZSJ8</accession>
<name>A0ABQ5ZSJ8_9GAMM</name>
<dbReference type="PANTHER" id="PTHR34874:SF3">
    <property type="entry name" value="SULFURTRANSFERASE TUSD"/>
    <property type="match status" value="1"/>
</dbReference>
<evidence type="ECO:0000313" key="5">
    <source>
        <dbReference type="EMBL" id="GLR63099.1"/>
    </source>
</evidence>
<proteinExistence type="inferred from homology"/>
<dbReference type="PANTHER" id="PTHR34874">
    <property type="entry name" value="PROTEIN YCHN"/>
    <property type="match status" value="1"/>
</dbReference>
<dbReference type="Proteomes" id="UP001156682">
    <property type="component" value="Unassembled WGS sequence"/>
</dbReference>
<gene>
    <name evidence="5" type="primary">tusD</name>
    <name evidence="5" type="ORF">GCM10007878_05340</name>
</gene>
<dbReference type="SUPFAM" id="SSF75169">
    <property type="entry name" value="DsrEFH-like"/>
    <property type="match status" value="1"/>
</dbReference>
<dbReference type="Gene3D" id="3.40.1260.10">
    <property type="entry name" value="DsrEFH-like"/>
    <property type="match status" value="1"/>
</dbReference>
<evidence type="ECO:0000256" key="1">
    <source>
        <dbReference type="ARBA" id="ARBA00004496"/>
    </source>
</evidence>
<dbReference type="EMBL" id="BSOR01000011">
    <property type="protein sequence ID" value="GLR63099.1"/>
    <property type="molecule type" value="Genomic_DNA"/>
</dbReference>
<reference evidence="6" key="1">
    <citation type="journal article" date="2019" name="Int. J. Syst. Evol. Microbiol.">
        <title>The Global Catalogue of Microorganisms (GCM) 10K type strain sequencing project: providing services to taxonomists for standard genome sequencing and annotation.</title>
        <authorList>
            <consortium name="The Broad Institute Genomics Platform"/>
            <consortium name="The Broad Institute Genome Sequencing Center for Infectious Disease"/>
            <person name="Wu L."/>
            <person name="Ma J."/>
        </authorList>
    </citation>
    <scope>NUCLEOTIDE SEQUENCE [LARGE SCALE GENOMIC DNA]</scope>
    <source>
        <strain evidence="6">NBRC 100033</strain>
    </source>
</reference>
<evidence type="ECO:0000313" key="6">
    <source>
        <dbReference type="Proteomes" id="UP001156682"/>
    </source>
</evidence>
<keyword evidence="6" id="KW-1185">Reference proteome</keyword>
<dbReference type="InterPro" id="IPR017463">
    <property type="entry name" value="Sulphur_relay_TusD/DsrE"/>
</dbReference>
<comment type="caution">
    <text evidence="5">The sequence shown here is derived from an EMBL/GenBank/DDBJ whole genome shotgun (WGS) entry which is preliminary data.</text>
</comment>
<dbReference type="NCBIfam" id="NF001237">
    <property type="entry name" value="PRK00207.1"/>
    <property type="match status" value="1"/>
</dbReference>
<organism evidence="5 6">
    <name type="scientific">Marinospirillum insulare</name>
    <dbReference type="NCBI Taxonomy" id="217169"/>
    <lineage>
        <taxon>Bacteria</taxon>
        <taxon>Pseudomonadati</taxon>
        <taxon>Pseudomonadota</taxon>
        <taxon>Gammaproteobacteria</taxon>
        <taxon>Oceanospirillales</taxon>
        <taxon>Oceanospirillaceae</taxon>
        <taxon>Marinospirillum</taxon>
    </lineage>
</organism>
<dbReference type="NCBIfam" id="TIGR03012">
    <property type="entry name" value="sulf_tusD_dsrE"/>
    <property type="match status" value="1"/>
</dbReference>
<comment type="similarity">
    <text evidence="2">Belongs to the DsrE/TusD family.</text>
</comment>
<dbReference type="InterPro" id="IPR003787">
    <property type="entry name" value="Sulphur_relay_DsrE/F-like"/>
</dbReference>
<evidence type="ECO:0000256" key="4">
    <source>
        <dbReference type="ARBA" id="ARBA00022679"/>
    </source>
</evidence>
<dbReference type="RefSeq" id="WP_051610182.1">
    <property type="nucleotide sequence ID" value="NZ_BSOR01000011.1"/>
</dbReference>